<dbReference type="Pfam" id="PF07963">
    <property type="entry name" value="N_methyl"/>
    <property type="match status" value="1"/>
</dbReference>
<dbReference type="Proteomes" id="UP000316426">
    <property type="component" value="Chromosome"/>
</dbReference>
<dbReference type="RefSeq" id="WP_145109560.1">
    <property type="nucleotide sequence ID" value="NZ_CP036349.1"/>
</dbReference>
<evidence type="ECO:0000259" key="2">
    <source>
        <dbReference type="Pfam" id="PF07596"/>
    </source>
</evidence>
<dbReference type="InterPro" id="IPR012902">
    <property type="entry name" value="N_methyl_site"/>
</dbReference>
<dbReference type="PROSITE" id="PS00409">
    <property type="entry name" value="PROKAR_NTER_METHYL"/>
    <property type="match status" value="1"/>
</dbReference>
<proteinExistence type="predicted"/>
<dbReference type="InterPro" id="IPR011453">
    <property type="entry name" value="DUF1559"/>
</dbReference>
<dbReference type="Pfam" id="PF07596">
    <property type="entry name" value="SBP_bac_10"/>
    <property type="match status" value="1"/>
</dbReference>
<dbReference type="PANTHER" id="PTHR30093">
    <property type="entry name" value="GENERAL SECRETION PATHWAY PROTEIN G"/>
    <property type="match status" value="1"/>
</dbReference>
<dbReference type="EMBL" id="CP036349">
    <property type="protein sequence ID" value="QDV73124.1"/>
    <property type="molecule type" value="Genomic_DNA"/>
</dbReference>
<dbReference type="AlphaFoldDB" id="A0A518K5Q7"/>
<feature type="region of interest" description="Disordered" evidence="1">
    <location>
        <begin position="87"/>
        <end position="106"/>
    </location>
</feature>
<feature type="domain" description="DUF1559" evidence="2">
    <location>
        <begin position="35"/>
        <end position="405"/>
    </location>
</feature>
<keyword evidence="4" id="KW-1185">Reference proteome</keyword>
<dbReference type="NCBIfam" id="TIGR02532">
    <property type="entry name" value="IV_pilin_GFxxxE"/>
    <property type="match status" value="1"/>
</dbReference>
<sequence length="423" mass="44180">MRTNPRMPRGFTLVELLVVIAIIGILVALLLPAVQAAREAARRNSCLNNIKQLGLALQNHHDTKLYFPFAGSAPAFTGSAGTAGTMLSGTAHPSSDPTLANGTAQRDATPTDGFSWIVQILPFIEGNTLSDKISDASNNMKGDAFVTATNIAPGYTLVGGTQARQPKTNPFFWEVQLEEAKCPSYDGDDVGGLAATGELASGNYVCLPATHYAAAGQGRGPLATSAPAANPAKPADCQSGAFCGNGALPFPGFVSGRINRKGRNMAALRDGTSKTAMFAESREQHYSGWYSAYASYVVGVWPNRPATPVAPRAAVAGDLGANGTAKGPVGTWTLAGVKGIALNQGTNKTGTSGNVNQDTIWYTKANQFPHNTSKERKWGPSSNHPGVTLHAFGDGHSSPIRDDVEADVYLHTITAAGNEPSSL</sequence>
<dbReference type="SUPFAM" id="SSF54523">
    <property type="entry name" value="Pili subunits"/>
    <property type="match status" value="1"/>
</dbReference>
<dbReference type="PANTHER" id="PTHR30093:SF2">
    <property type="entry name" value="TYPE II SECRETION SYSTEM PROTEIN H"/>
    <property type="match status" value="1"/>
</dbReference>
<name>A0A518K5Q7_9BACT</name>
<gene>
    <name evidence="3" type="ORF">Spa11_13150</name>
</gene>
<evidence type="ECO:0000313" key="3">
    <source>
        <dbReference type="EMBL" id="QDV73124.1"/>
    </source>
</evidence>
<dbReference type="InterPro" id="IPR045584">
    <property type="entry name" value="Pilin-like"/>
</dbReference>
<dbReference type="Gene3D" id="3.30.700.10">
    <property type="entry name" value="Glycoprotein, Type 4 Pilin"/>
    <property type="match status" value="1"/>
</dbReference>
<protein>
    <recommendedName>
        <fullName evidence="2">DUF1559 domain-containing protein</fullName>
    </recommendedName>
</protein>
<evidence type="ECO:0000313" key="4">
    <source>
        <dbReference type="Proteomes" id="UP000316426"/>
    </source>
</evidence>
<reference evidence="3 4" key="1">
    <citation type="submission" date="2019-02" db="EMBL/GenBank/DDBJ databases">
        <title>Deep-cultivation of Planctomycetes and their phenomic and genomic characterization uncovers novel biology.</title>
        <authorList>
            <person name="Wiegand S."/>
            <person name="Jogler M."/>
            <person name="Boedeker C."/>
            <person name="Pinto D."/>
            <person name="Vollmers J."/>
            <person name="Rivas-Marin E."/>
            <person name="Kohn T."/>
            <person name="Peeters S.H."/>
            <person name="Heuer A."/>
            <person name="Rast P."/>
            <person name="Oberbeckmann S."/>
            <person name="Bunk B."/>
            <person name="Jeske O."/>
            <person name="Meyerdierks A."/>
            <person name="Storesund J.E."/>
            <person name="Kallscheuer N."/>
            <person name="Luecker S."/>
            <person name="Lage O.M."/>
            <person name="Pohl T."/>
            <person name="Merkel B.J."/>
            <person name="Hornburger P."/>
            <person name="Mueller R.-W."/>
            <person name="Bruemmer F."/>
            <person name="Labrenz M."/>
            <person name="Spormann A.M."/>
            <person name="Op den Camp H."/>
            <person name="Overmann J."/>
            <person name="Amann R."/>
            <person name="Jetten M.S.M."/>
            <person name="Mascher T."/>
            <person name="Medema M.H."/>
            <person name="Devos D.P."/>
            <person name="Kaster A.-K."/>
            <person name="Ovreas L."/>
            <person name="Rohde M."/>
            <person name="Galperin M.Y."/>
            <person name="Jogler C."/>
        </authorList>
    </citation>
    <scope>NUCLEOTIDE SEQUENCE [LARGE SCALE GENOMIC DNA]</scope>
    <source>
        <strain evidence="3 4">Spa11</strain>
    </source>
</reference>
<organism evidence="3 4">
    <name type="scientific">Botrimarina mediterranea</name>
    <dbReference type="NCBI Taxonomy" id="2528022"/>
    <lineage>
        <taxon>Bacteria</taxon>
        <taxon>Pseudomonadati</taxon>
        <taxon>Planctomycetota</taxon>
        <taxon>Planctomycetia</taxon>
        <taxon>Pirellulales</taxon>
        <taxon>Lacipirellulaceae</taxon>
        <taxon>Botrimarina</taxon>
    </lineage>
</organism>
<dbReference type="KEGG" id="bmei:Spa11_13150"/>
<evidence type="ECO:0000256" key="1">
    <source>
        <dbReference type="SAM" id="MobiDB-lite"/>
    </source>
</evidence>
<accession>A0A518K5Q7</accession>